<sequence>MKKISLVVLVTLLSVFLVNSETTFASENYDNSEDYGNYIELDDQSYRVVFEEEVILDYMKKENTDRTTAKEALGITDSVNALASCTTQWRHYTSSKKKIEMGVYLTLSPYVRVQNCSGNESFLSISSARPGYAFSGTLSKWAHLTTAGAVRSSNKRIELHASGYMKDLTTRYWNYSNCIRAKTSKGSAGCF</sequence>
<reference evidence="2 3" key="1">
    <citation type="submission" date="2018-05" db="EMBL/GenBank/DDBJ databases">
        <title>Genomic Encyclopedia of Type Strains, Phase IV (KMG-IV): sequencing the most valuable type-strain genomes for metagenomic binning, comparative biology and taxonomic classification.</title>
        <authorList>
            <person name="Goeker M."/>
        </authorList>
    </citation>
    <scope>NUCLEOTIDE SEQUENCE [LARGE SCALE GENOMIC DNA]</scope>
    <source>
        <strain evidence="2 3">DSM 28556</strain>
    </source>
</reference>
<comment type="caution">
    <text evidence="2">The sequence shown here is derived from an EMBL/GenBank/DDBJ whole genome shotgun (WGS) entry which is preliminary data.</text>
</comment>
<dbReference type="Proteomes" id="UP000247978">
    <property type="component" value="Unassembled WGS sequence"/>
</dbReference>
<feature type="chain" id="PRO_5015890522" evidence="1">
    <location>
        <begin position="26"/>
        <end position="191"/>
    </location>
</feature>
<keyword evidence="3" id="KW-1185">Reference proteome</keyword>
<dbReference type="AlphaFoldDB" id="A0A2V3VNR6"/>
<proteinExistence type="predicted"/>
<evidence type="ECO:0000313" key="2">
    <source>
        <dbReference type="EMBL" id="PXW82501.1"/>
    </source>
</evidence>
<evidence type="ECO:0000313" key="3">
    <source>
        <dbReference type="Proteomes" id="UP000247978"/>
    </source>
</evidence>
<dbReference type="RefSeq" id="WP_110397108.1">
    <property type="nucleotide sequence ID" value="NZ_JBHUHB010000001.1"/>
</dbReference>
<gene>
    <name evidence="2" type="ORF">DFR56_11878</name>
</gene>
<protein>
    <submittedName>
        <fullName evidence="2">Uncharacterized protein</fullName>
    </submittedName>
</protein>
<accession>A0A2V3VNR6</accession>
<dbReference type="EMBL" id="QJJQ01000018">
    <property type="protein sequence ID" value="PXW82501.1"/>
    <property type="molecule type" value="Genomic_DNA"/>
</dbReference>
<evidence type="ECO:0000256" key="1">
    <source>
        <dbReference type="SAM" id="SignalP"/>
    </source>
</evidence>
<organism evidence="2 3">
    <name type="scientific">Pseudogracilibacillus auburnensis</name>
    <dbReference type="NCBI Taxonomy" id="1494959"/>
    <lineage>
        <taxon>Bacteria</taxon>
        <taxon>Bacillati</taxon>
        <taxon>Bacillota</taxon>
        <taxon>Bacilli</taxon>
        <taxon>Bacillales</taxon>
        <taxon>Bacillaceae</taxon>
        <taxon>Pseudogracilibacillus</taxon>
    </lineage>
</organism>
<keyword evidence="1" id="KW-0732">Signal</keyword>
<feature type="signal peptide" evidence="1">
    <location>
        <begin position="1"/>
        <end position="25"/>
    </location>
</feature>
<name>A0A2V3VNR6_9BACI</name>